<sequence length="365" mass="41283">MCKKIKSSPSSSDSDTGTQEQTQINFLSTQTQRKSDSPSLSIITAPQPRRRNRTKTRKPKFLSLRLQLSPPPAPSKSNPMTTRLEETHQGQHQQQQLNLFPLHPEKYLVEDNNVALLFCSDACGATLNGVLEAESESPTTSTTTATTNTMTTTTTTTSEEESLSPPSLRYWAFQFGGDYNASLLVKRAMKRWNRETDAEAREEKWVSYSQVVEKKEPADEVTSYCYCTTSTALEGSDEKTMTNTTTFGLSSLNLKLDYDGILSAWSHKGCSLYVGGEPQNSVPHFHPPPKVLWRNACKVGESESETGKGMKEEEMGWKLGKREASLLRYKEKRQSRLFSKQIRYEVRKLNAQKRPRMKGRFVKRD</sequence>
<name>A0ACB9PPP7_BAUVA</name>
<reference evidence="1 2" key="1">
    <citation type="journal article" date="2022" name="DNA Res.">
        <title>Chromosomal-level genome assembly of the orchid tree Bauhinia variegata (Leguminosae; Cercidoideae) supports the allotetraploid origin hypothesis of Bauhinia.</title>
        <authorList>
            <person name="Zhong Y."/>
            <person name="Chen Y."/>
            <person name="Zheng D."/>
            <person name="Pang J."/>
            <person name="Liu Y."/>
            <person name="Luo S."/>
            <person name="Meng S."/>
            <person name="Qian L."/>
            <person name="Wei D."/>
            <person name="Dai S."/>
            <person name="Zhou R."/>
        </authorList>
    </citation>
    <scope>NUCLEOTIDE SEQUENCE [LARGE SCALE GENOMIC DNA]</scope>
    <source>
        <strain evidence="1">BV-YZ2020</strain>
    </source>
</reference>
<evidence type="ECO:0000313" key="1">
    <source>
        <dbReference type="EMBL" id="KAI4350593.1"/>
    </source>
</evidence>
<organism evidence="1 2">
    <name type="scientific">Bauhinia variegata</name>
    <name type="common">Purple orchid tree</name>
    <name type="synonym">Phanera variegata</name>
    <dbReference type="NCBI Taxonomy" id="167791"/>
    <lineage>
        <taxon>Eukaryota</taxon>
        <taxon>Viridiplantae</taxon>
        <taxon>Streptophyta</taxon>
        <taxon>Embryophyta</taxon>
        <taxon>Tracheophyta</taxon>
        <taxon>Spermatophyta</taxon>
        <taxon>Magnoliopsida</taxon>
        <taxon>eudicotyledons</taxon>
        <taxon>Gunneridae</taxon>
        <taxon>Pentapetalae</taxon>
        <taxon>rosids</taxon>
        <taxon>fabids</taxon>
        <taxon>Fabales</taxon>
        <taxon>Fabaceae</taxon>
        <taxon>Cercidoideae</taxon>
        <taxon>Cercideae</taxon>
        <taxon>Bauhiniinae</taxon>
        <taxon>Bauhinia</taxon>
    </lineage>
</organism>
<gene>
    <name evidence="1" type="ORF">L6164_005038</name>
</gene>
<dbReference type="Proteomes" id="UP000828941">
    <property type="component" value="Chromosome 3"/>
</dbReference>
<comment type="caution">
    <text evidence="1">The sequence shown here is derived from an EMBL/GenBank/DDBJ whole genome shotgun (WGS) entry which is preliminary data.</text>
</comment>
<keyword evidence="2" id="KW-1185">Reference proteome</keyword>
<protein>
    <submittedName>
        <fullName evidence="1">Uncharacterized protein</fullName>
    </submittedName>
</protein>
<proteinExistence type="predicted"/>
<dbReference type="EMBL" id="CM039428">
    <property type="protein sequence ID" value="KAI4350593.1"/>
    <property type="molecule type" value="Genomic_DNA"/>
</dbReference>
<evidence type="ECO:0000313" key="2">
    <source>
        <dbReference type="Proteomes" id="UP000828941"/>
    </source>
</evidence>
<accession>A0ACB9PPP7</accession>